<evidence type="ECO:0000256" key="1">
    <source>
        <dbReference type="SAM" id="SignalP"/>
    </source>
</evidence>
<reference evidence="2 3" key="1">
    <citation type="submission" date="2019-04" db="EMBL/GenBank/DDBJ databases">
        <title>Draft genome sequence of Gemmobacter aestuarii sp. nov.</title>
        <authorList>
            <person name="Hameed A."/>
            <person name="Lin S.-Y."/>
            <person name="Shahina M."/>
            <person name="Lai W.-A."/>
            <person name="Young C.-C."/>
        </authorList>
    </citation>
    <scope>NUCLEOTIDE SEQUENCE [LARGE SCALE GENOMIC DNA]</scope>
    <source>
        <strain evidence="2 3">CC-PW-75</strain>
    </source>
</reference>
<protein>
    <submittedName>
        <fullName evidence="2">Uncharacterized protein</fullName>
    </submittedName>
</protein>
<dbReference type="OrthoDB" id="9816009at2"/>
<dbReference type="RefSeq" id="WP_136392912.1">
    <property type="nucleotide sequence ID" value="NZ_SSND01000001.1"/>
</dbReference>
<dbReference type="EMBL" id="SSND01000001">
    <property type="protein sequence ID" value="THD84531.1"/>
    <property type="molecule type" value="Genomic_DNA"/>
</dbReference>
<name>A0A4S3MST3_9RHOB</name>
<accession>A0A4S3MST3</accession>
<keyword evidence="1" id="KW-0732">Signal</keyword>
<comment type="caution">
    <text evidence="2">The sequence shown here is derived from an EMBL/GenBank/DDBJ whole genome shotgun (WGS) entry which is preliminary data.</text>
</comment>
<evidence type="ECO:0000313" key="3">
    <source>
        <dbReference type="Proteomes" id="UP000309450"/>
    </source>
</evidence>
<keyword evidence="3" id="KW-1185">Reference proteome</keyword>
<dbReference type="Proteomes" id="UP000309450">
    <property type="component" value="Unassembled WGS sequence"/>
</dbReference>
<feature type="signal peptide" evidence="1">
    <location>
        <begin position="1"/>
        <end position="18"/>
    </location>
</feature>
<dbReference type="AlphaFoldDB" id="A0A4S3MST3"/>
<sequence>MRSLILALALSTAAAPLAAQTDFTTPEGAAMIHQSIKDQILAFRPDGDLDYIYFTAVLGWRCGVSALYYGFNDEPVATPFPLEPCHRDLRNPNTMTGDMSQYPIFITVPKGSAEKVVLRVVYDNGAEAMFESPRAKNLVN</sequence>
<gene>
    <name evidence="2" type="ORF">E7811_01960</name>
</gene>
<proteinExistence type="predicted"/>
<evidence type="ECO:0000313" key="2">
    <source>
        <dbReference type="EMBL" id="THD84531.1"/>
    </source>
</evidence>
<organism evidence="2 3">
    <name type="scientific">Aliigemmobacter aestuarii</name>
    <dbReference type="NCBI Taxonomy" id="1445661"/>
    <lineage>
        <taxon>Bacteria</taxon>
        <taxon>Pseudomonadati</taxon>
        <taxon>Pseudomonadota</taxon>
        <taxon>Alphaproteobacteria</taxon>
        <taxon>Rhodobacterales</taxon>
        <taxon>Paracoccaceae</taxon>
        <taxon>Aliigemmobacter</taxon>
    </lineage>
</organism>
<feature type="chain" id="PRO_5020724517" evidence="1">
    <location>
        <begin position="19"/>
        <end position="140"/>
    </location>
</feature>